<dbReference type="Gramene" id="TVU40345">
    <property type="protein sequence ID" value="TVU40345"/>
    <property type="gene ID" value="EJB05_13806"/>
</dbReference>
<dbReference type="OrthoDB" id="581854at2759"/>
<sequence>MTLHCLTPSSRSHPSYSSMNSYFLWQQGQWWWWSRSLYTRWVPTGREPNDGGRYPVVILTEDSFKYAIGKNKLKEPPQDSSTGHVISIKDMQQWQSHWDGAAPYNKLLVYEFYEKNSTLCKAMDKPFEELAKQYKGKADFCKLDVDNFEVQTQSLMLLLYDDSMTALYHLEAGARDYCNQLTLQFLARLCGVEGAYPTFVLFKNGKQVGKVVGLKEDELERSIQRALSF</sequence>
<name>A0A5J9VXJ0_9POAL</name>
<accession>A0A5J9VXJ0</accession>
<dbReference type="AlphaFoldDB" id="A0A5J9VXJ0"/>
<protein>
    <recommendedName>
        <fullName evidence="3">Thioredoxin domain-containing protein</fullName>
    </recommendedName>
</protein>
<dbReference type="InterPro" id="IPR036249">
    <property type="entry name" value="Thioredoxin-like_sf"/>
</dbReference>
<dbReference type="CDD" id="cd02947">
    <property type="entry name" value="TRX_family"/>
    <property type="match status" value="1"/>
</dbReference>
<dbReference type="InterPro" id="IPR050620">
    <property type="entry name" value="Thioredoxin_H-type-like"/>
</dbReference>
<organism evidence="1 2">
    <name type="scientific">Eragrostis curvula</name>
    <name type="common">weeping love grass</name>
    <dbReference type="NCBI Taxonomy" id="38414"/>
    <lineage>
        <taxon>Eukaryota</taxon>
        <taxon>Viridiplantae</taxon>
        <taxon>Streptophyta</taxon>
        <taxon>Embryophyta</taxon>
        <taxon>Tracheophyta</taxon>
        <taxon>Spermatophyta</taxon>
        <taxon>Magnoliopsida</taxon>
        <taxon>Liliopsida</taxon>
        <taxon>Poales</taxon>
        <taxon>Poaceae</taxon>
        <taxon>PACMAD clade</taxon>
        <taxon>Chloridoideae</taxon>
        <taxon>Eragrostideae</taxon>
        <taxon>Eragrostidinae</taxon>
        <taxon>Eragrostis</taxon>
    </lineage>
</organism>
<evidence type="ECO:0000313" key="1">
    <source>
        <dbReference type="EMBL" id="TVU40345.1"/>
    </source>
</evidence>
<gene>
    <name evidence="1" type="ORF">EJB05_13806</name>
</gene>
<proteinExistence type="predicted"/>
<dbReference type="Proteomes" id="UP000324897">
    <property type="component" value="Chromosome 4"/>
</dbReference>
<keyword evidence="2" id="KW-1185">Reference proteome</keyword>
<evidence type="ECO:0000313" key="2">
    <source>
        <dbReference type="Proteomes" id="UP000324897"/>
    </source>
</evidence>
<evidence type="ECO:0008006" key="3">
    <source>
        <dbReference type="Google" id="ProtNLM"/>
    </source>
</evidence>
<dbReference type="SUPFAM" id="SSF52833">
    <property type="entry name" value="Thioredoxin-like"/>
    <property type="match status" value="1"/>
</dbReference>
<dbReference type="EMBL" id="RWGY01000007">
    <property type="protein sequence ID" value="TVU40345.1"/>
    <property type="molecule type" value="Genomic_DNA"/>
</dbReference>
<dbReference type="PANTHER" id="PTHR10438">
    <property type="entry name" value="THIOREDOXIN"/>
    <property type="match status" value="1"/>
</dbReference>
<dbReference type="PANTHER" id="PTHR10438:SF442">
    <property type="entry name" value="THIOREDOXIN H-TYPE 2"/>
    <property type="match status" value="1"/>
</dbReference>
<reference evidence="1 2" key="1">
    <citation type="journal article" date="2019" name="Sci. Rep.">
        <title>A high-quality genome of Eragrostis curvula grass provides insights into Poaceae evolution and supports new strategies to enhance forage quality.</title>
        <authorList>
            <person name="Carballo J."/>
            <person name="Santos B.A.C.M."/>
            <person name="Zappacosta D."/>
            <person name="Garbus I."/>
            <person name="Selva J.P."/>
            <person name="Gallo C.A."/>
            <person name="Diaz A."/>
            <person name="Albertini E."/>
            <person name="Caccamo M."/>
            <person name="Echenique V."/>
        </authorList>
    </citation>
    <scope>NUCLEOTIDE SEQUENCE [LARGE SCALE GENOMIC DNA]</scope>
    <source>
        <strain evidence="2">cv. Victoria</strain>
        <tissue evidence="1">Leaf</tissue>
    </source>
</reference>
<dbReference type="Gene3D" id="3.40.30.10">
    <property type="entry name" value="Glutaredoxin"/>
    <property type="match status" value="1"/>
</dbReference>
<comment type="caution">
    <text evidence="1">The sequence shown here is derived from an EMBL/GenBank/DDBJ whole genome shotgun (WGS) entry which is preliminary data.</text>
</comment>